<protein>
    <submittedName>
        <fullName evidence="2">Uncharacterized protein</fullName>
    </submittedName>
</protein>
<feature type="compositionally biased region" description="Polar residues" evidence="1">
    <location>
        <begin position="1"/>
        <end position="12"/>
    </location>
</feature>
<dbReference type="Proteomes" id="UP000024635">
    <property type="component" value="Unassembled WGS sequence"/>
</dbReference>
<evidence type="ECO:0000313" key="2">
    <source>
        <dbReference type="EMBL" id="EYC13407.1"/>
    </source>
</evidence>
<name>A0A016UEX2_9BILA</name>
<accession>A0A016UEX2</accession>
<dbReference type="EMBL" id="JARK01001380">
    <property type="protein sequence ID" value="EYC13407.1"/>
    <property type="molecule type" value="Genomic_DNA"/>
</dbReference>
<sequence>MSWQLDDSSSTPDIRLRGTISGSNKPNSPRIELLECLSCPNDTTVRGATWRSRWAKTLDCCYRRFRNESVLAHSYVEGTTVNLTNRARSTC</sequence>
<evidence type="ECO:0000256" key="1">
    <source>
        <dbReference type="SAM" id="MobiDB-lite"/>
    </source>
</evidence>
<comment type="caution">
    <text evidence="2">The sequence shown here is derived from an EMBL/GenBank/DDBJ whole genome shotgun (WGS) entry which is preliminary data.</text>
</comment>
<organism evidence="2 3">
    <name type="scientific">Ancylostoma ceylanicum</name>
    <dbReference type="NCBI Taxonomy" id="53326"/>
    <lineage>
        <taxon>Eukaryota</taxon>
        <taxon>Metazoa</taxon>
        <taxon>Ecdysozoa</taxon>
        <taxon>Nematoda</taxon>
        <taxon>Chromadorea</taxon>
        <taxon>Rhabditida</taxon>
        <taxon>Rhabditina</taxon>
        <taxon>Rhabditomorpha</taxon>
        <taxon>Strongyloidea</taxon>
        <taxon>Ancylostomatidae</taxon>
        <taxon>Ancylostomatinae</taxon>
        <taxon>Ancylostoma</taxon>
    </lineage>
</organism>
<feature type="region of interest" description="Disordered" evidence="1">
    <location>
        <begin position="1"/>
        <end position="28"/>
    </location>
</feature>
<keyword evidence="3" id="KW-1185">Reference proteome</keyword>
<gene>
    <name evidence="2" type="primary">Acey_s0044.g974</name>
    <name evidence="2" type="ORF">Y032_0044g974</name>
</gene>
<reference evidence="3" key="1">
    <citation type="journal article" date="2015" name="Nat. Genet.">
        <title>The genome and transcriptome of the zoonotic hookworm Ancylostoma ceylanicum identify infection-specific gene families.</title>
        <authorList>
            <person name="Schwarz E.M."/>
            <person name="Hu Y."/>
            <person name="Antoshechkin I."/>
            <person name="Miller M.M."/>
            <person name="Sternberg P.W."/>
            <person name="Aroian R.V."/>
        </authorList>
    </citation>
    <scope>NUCLEOTIDE SEQUENCE</scope>
    <source>
        <strain evidence="3">HY135</strain>
    </source>
</reference>
<dbReference type="AlphaFoldDB" id="A0A016UEX2"/>
<evidence type="ECO:0000313" key="3">
    <source>
        <dbReference type="Proteomes" id="UP000024635"/>
    </source>
</evidence>
<proteinExistence type="predicted"/>